<evidence type="ECO:0000256" key="3">
    <source>
        <dbReference type="ARBA" id="ARBA00023136"/>
    </source>
</evidence>
<feature type="compositionally biased region" description="Basic and acidic residues" evidence="8">
    <location>
        <begin position="10"/>
        <end position="19"/>
    </location>
</feature>
<dbReference type="Pfam" id="PF01086">
    <property type="entry name" value="Clathrin_lg_ch"/>
    <property type="match status" value="1"/>
</dbReference>
<proteinExistence type="inferred from homology"/>
<feature type="coiled-coil region" evidence="7">
    <location>
        <begin position="81"/>
        <end position="127"/>
    </location>
</feature>
<evidence type="ECO:0000313" key="9">
    <source>
        <dbReference type="EMBL" id="KAL3310300.1"/>
    </source>
</evidence>
<evidence type="ECO:0000256" key="8">
    <source>
        <dbReference type="SAM" id="MobiDB-lite"/>
    </source>
</evidence>
<keyword evidence="7" id="KW-0175">Coiled coil</keyword>
<keyword evidence="4 6" id="KW-0168">Coated pit</keyword>
<evidence type="ECO:0000256" key="1">
    <source>
        <dbReference type="ARBA" id="ARBA00004180"/>
    </source>
</evidence>
<gene>
    <name evidence="9" type="ORF">Ciccas_011137</name>
</gene>
<comment type="function">
    <text evidence="6">Clathrin is the major protein of the polyhedral coat of coated pits and vesicles.</text>
</comment>
<sequence>MSSNLVSEFLAREQDDLGELHSTLGVEETSEENSPEMSNQPEIPNEPEIPDKPHESSFTNGYERTNPIIPAQEPAILIQWRKDFETQLKDKEEKEQKAKAALEANAKSQLEEWYKTYKKNLEDITKETKKESKPIFNDIPVEELTSGVKLFKGQPPVKDDAQTWNTVSSLCSFNVGFHLYLNASFSECKVQTKGNGKNAFNSPWNENLKLPFIQAFQTLVFELYCHRLIELLIQYNYPSVIWDVLDELISTF</sequence>
<dbReference type="AlphaFoldDB" id="A0ABD2PSX7"/>
<comment type="subcellular location">
    <subcellularLocation>
        <location evidence="1 6">Cytoplasmic vesicle membrane</location>
        <topology evidence="1 6">Peripheral membrane protein</topology>
        <orientation evidence="1 6">Cytoplasmic side</orientation>
    </subcellularLocation>
    <subcellularLocation>
        <location evidence="6">Membrane</location>
        <location evidence="6">Coated pit</location>
        <topology evidence="6">Peripheral membrane protein</topology>
        <orientation evidence="6">Cytoplasmic side</orientation>
    </subcellularLocation>
    <text evidence="6">Cytoplasmic face of coated pits and vesicles.</text>
</comment>
<evidence type="ECO:0000256" key="7">
    <source>
        <dbReference type="SAM" id="Coils"/>
    </source>
</evidence>
<evidence type="ECO:0000256" key="6">
    <source>
        <dbReference type="RuleBase" id="RU363137"/>
    </source>
</evidence>
<dbReference type="InterPro" id="IPR000996">
    <property type="entry name" value="Clathrin_L-chain"/>
</dbReference>
<feature type="region of interest" description="Disordered" evidence="8">
    <location>
        <begin position="1"/>
        <end position="66"/>
    </location>
</feature>
<keyword evidence="5 6" id="KW-0968">Cytoplasmic vesicle</keyword>
<keyword evidence="3 6" id="KW-0472">Membrane</keyword>
<organism evidence="9 10">
    <name type="scientific">Cichlidogyrus casuarinus</name>
    <dbReference type="NCBI Taxonomy" id="1844966"/>
    <lineage>
        <taxon>Eukaryota</taxon>
        <taxon>Metazoa</taxon>
        <taxon>Spiralia</taxon>
        <taxon>Lophotrochozoa</taxon>
        <taxon>Platyhelminthes</taxon>
        <taxon>Monogenea</taxon>
        <taxon>Monopisthocotylea</taxon>
        <taxon>Dactylogyridea</taxon>
        <taxon>Ancyrocephalidae</taxon>
        <taxon>Cichlidogyrus</taxon>
    </lineage>
</organism>
<evidence type="ECO:0000256" key="2">
    <source>
        <dbReference type="ARBA" id="ARBA00005263"/>
    </source>
</evidence>
<keyword evidence="10" id="KW-1185">Reference proteome</keyword>
<name>A0ABD2PSX7_9PLAT</name>
<evidence type="ECO:0000256" key="5">
    <source>
        <dbReference type="ARBA" id="ARBA00023329"/>
    </source>
</evidence>
<dbReference type="GO" id="GO:0030659">
    <property type="term" value="C:cytoplasmic vesicle membrane"/>
    <property type="evidence" value="ECO:0007669"/>
    <property type="project" value="UniProtKB-SubCell"/>
</dbReference>
<evidence type="ECO:0000313" key="10">
    <source>
        <dbReference type="Proteomes" id="UP001626550"/>
    </source>
</evidence>
<reference evidence="9 10" key="1">
    <citation type="submission" date="2024-11" db="EMBL/GenBank/DDBJ databases">
        <title>Adaptive evolution of stress response genes in parasites aligns with host niche diversity.</title>
        <authorList>
            <person name="Hahn C."/>
            <person name="Resl P."/>
        </authorList>
    </citation>
    <scope>NUCLEOTIDE SEQUENCE [LARGE SCALE GENOMIC DNA]</scope>
    <source>
        <strain evidence="9">EGGRZ-B1_66</strain>
        <tissue evidence="9">Body</tissue>
    </source>
</reference>
<accession>A0ABD2PSX7</accession>
<dbReference type="EMBL" id="JBJKFK010003074">
    <property type="protein sequence ID" value="KAL3310300.1"/>
    <property type="molecule type" value="Genomic_DNA"/>
</dbReference>
<dbReference type="GO" id="GO:0005905">
    <property type="term" value="C:clathrin-coated pit"/>
    <property type="evidence" value="ECO:0007669"/>
    <property type="project" value="UniProtKB-KW"/>
</dbReference>
<comment type="similarity">
    <text evidence="2 6">Belongs to the clathrin light chain family.</text>
</comment>
<dbReference type="Proteomes" id="UP001626550">
    <property type="component" value="Unassembled WGS sequence"/>
</dbReference>
<comment type="caution">
    <text evidence="9">The sequence shown here is derived from an EMBL/GenBank/DDBJ whole genome shotgun (WGS) entry which is preliminary data.</text>
</comment>
<protein>
    <recommendedName>
        <fullName evidence="6">Clathrin light chain</fullName>
    </recommendedName>
</protein>
<evidence type="ECO:0000256" key="4">
    <source>
        <dbReference type="ARBA" id="ARBA00023176"/>
    </source>
</evidence>